<reference evidence="2" key="1">
    <citation type="journal article" date="2020" name="Stud. Mycol.">
        <title>101 Dothideomycetes genomes: a test case for predicting lifestyles and emergence of pathogens.</title>
        <authorList>
            <person name="Haridas S."/>
            <person name="Albert R."/>
            <person name="Binder M."/>
            <person name="Bloem J."/>
            <person name="Labutti K."/>
            <person name="Salamov A."/>
            <person name="Andreopoulos B."/>
            <person name="Baker S."/>
            <person name="Barry K."/>
            <person name="Bills G."/>
            <person name="Bluhm B."/>
            <person name="Cannon C."/>
            <person name="Castanera R."/>
            <person name="Culley D."/>
            <person name="Daum C."/>
            <person name="Ezra D."/>
            <person name="Gonzalez J."/>
            <person name="Henrissat B."/>
            <person name="Kuo A."/>
            <person name="Liang C."/>
            <person name="Lipzen A."/>
            <person name="Lutzoni F."/>
            <person name="Magnuson J."/>
            <person name="Mondo S."/>
            <person name="Nolan M."/>
            <person name="Ohm R."/>
            <person name="Pangilinan J."/>
            <person name="Park H.-J."/>
            <person name="Ramirez L."/>
            <person name="Alfaro M."/>
            <person name="Sun H."/>
            <person name="Tritt A."/>
            <person name="Yoshinaga Y."/>
            <person name="Zwiers L.-H."/>
            <person name="Turgeon B."/>
            <person name="Goodwin S."/>
            <person name="Spatafora J."/>
            <person name="Crous P."/>
            <person name="Grigoriev I."/>
        </authorList>
    </citation>
    <scope>NUCLEOTIDE SEQUENCE</scope>
    <source>
        <strain evidence="2">CBS 161.51</strain>
    </source>
</reference>
<feature type="compositionally biased region" description="Basic and acidic residues" evidence="1">
    <location>
        <begin position="8"/>
        <end position="28"/>
    </location>
</feature>
<feature type="compositionally biased region" description="Polar residues" evidence="1">
    <location>
        <begin position="207"/>
        <end position="230"/>
    </location>
</feature>
<feature type="compositionally biased region" description="Polar residues" evidence="1">
    <location>
        <begin position="321"/>
        <end position="332"/>
    </location>
</feature>
<dbReference type="AlphaFoldDB" id="A0A6A5SE33"/>
<name>A0A6A5SE33_9PLEO</name>
<feature type="compositionally biased region" description="Basic residues" evidence="1">
    <location>
        <begin position="56"/>
        <end position="66"/>
    </location>
</feature>
<sequence>MSYAGYDSRYHEQRPRHESHYTRSRDTDAYPNVNSSSYPSSYHSYEGRDFPQPRRSAARPHYRIPSRKQTWPPSPSVEDERVSLAKETASSAGSSGEREGEPPINTRGTVNQESLLDDIAHDFDRRFVLVSDPYSGDDAHGPGTSRDRRRKSFAERGNMAHIRTDVGDSPMFTERVRMPYGYTKPQKESVAPSPGAFRRSPDPITPGGSSKPRSAPSRDSWTPQRDQNARPSKPKPTDSRRNSFTKSRPTTKDDLFDDSDLEPENTTHLRSERKPARYSFVKSDLQKEDIRNNVRNTEDRPESRRRDSGHRPPPTFRKGDSSASSKENSYAQSPPSSSSSLNSGNRNSRPAPVDTGYSGSSRAPSRPSSPLQPAPSPKFPSRLRESPPSSRPSSRGNPRPASPLSFSTTVRSPSPGRGRVTEADWHPVYPTVISSDKSRPTSRYGRHETMPLPRPRIDVQSPSPARPATAGPALPYPADDRLMDVFMPPEENFQFDHSTLASPRHAYSDPPSALSPSMPGSPYTRDIPSRLAKQNSTMLEESPRTRRTRSNSVRSQASQDGRRDKSTRRAASLDLDRPLPSCPRGTPSGRYDDWYSLEGYRGFDVCPSCYDGVFADTPFAVNFKQTRLYERPVERICDFSSPWTRLAWLLTIKQRLQSLDLIYALAEIAEIDRPCPGDLELSTDRASWYGIPDQRDGLHVANFAICSYDKRMIEAMFPSMRGYFTKLPTSYQVGVPDRYICSLRTTSRRFPMYLDLIVELDAEARSLGQRSDINRSILLAHKNAFMGECARDKTSIRKPWHFIPSLPEFTVCEECYDELVWPATQSKSIPPTIPRLFNKSIQLVPGEDPDVGSSCCLYSPRMRRIWEVSVKEEDFAYLKRKAVERKRAEVRLARERKGIVGWLGGVERGSREWELARGELKSLEREWASWE</sequence>
<dbReference type="OrthoDB" id="5296at2759"/>
<feature type="compositionally biased region" description="Low complexity" evidence="1">
    <location>
        <begin position="35"/>
        <end position="44"/>
    </location>
</feature>
<organism evidence="2 3">
    <name type="scientific">Clathrospora elynae</name>
    <dbReference type="NCBI Taxonomy" id="706981"/>
    <lineage>
        <taxon>Eukaryota</taxon>
        <taxon>Fungi</taxon>
        <taxon>Dikarya</taxon>
        <taxon>Ascomycota</taxon>
        <taxon>Pezizomycotina</taxon>
        <taxon>Dothideomycetes</taxon>
        <taxon>Pleosporomycetidae</taxon>
        <taxon>Pleosporales</taxon>
        <taxon>Diademaceae</taxon>
        <taxon>Clathrospora</taxon>
    </lineage>
</organism>
<feature type="compositionally biased region" description="Low complexity" evidence="1">
    <location>
        <begin position="386"/>
        <end position="403"/>
    </location>
</feature>
<proteinExistence type="predicted"/>
<feature type="compositionally biased region" description="Low complexity" evidence="1">
    <location>
        <begin position="360"/>
        <end position="369"/>
    </location>
</feature>
<dbReference type="EMBL" id="ML976093">
    <property type="protein sequence ID" value="KAF1938901.1"/>
    <property type="molecule type" value="Genomic_DNA"/>
</dbReference>
<dbReference type="Proteomes" id="UP000800038">
    <property type="component" value="Unassembled WGS sequence"/>
</dbReference>
<evidence type="ECO:0000313" key="2">
    <source>
        <dbReference type="EMBL" id="KAF1938901.1"/>
    </source>
</evidence>
<evidence type="ECO:0000256" key="1">
    <source>
        <dbReference type="SAM" id="MobiDB-lite"/>
    </source>
</evidence>
<feature type="compositionally biased region" description="Low complexity" evidence="1">
    <location>
        <begin position="85"/>
        <end position="95"/>
    </location>
</feature>
<keyword evidence="3" id="KW-1185">Reference proteome</keyword>
<protein>
    <submittedName>
        <fullName evidence="2">Uncharacterized protein</fullName>
    </submittedName>
</protein>
<feature type="region of interest" description="Disordered" evidence="1">
    <location>
        <begin position="1"/>
        <end position="111"/>
    </location>
</feature>
<gene>
    <name evidence="2" type="ORF">EJ02DRAFT_514227</name>
</gene>
<feature type="region of interest" description="Disordered" evidence="1">
    <location>
        <begin position="501"/>
        <end position="584"/>
    </location>
</feature>
<feature type="compositionally biased region" description="Low complexity" evidence="1">
    <location>
        <begin position="333"/>
        <end position="350"/>
    </location>
</feature>
<accession>A0A6A5SE33</accession>
<feature type="compositionally biased region" description="Basic and acidic residues" evidence="1">
    <location>
        <begin position="284"/>
        <end position="310"/>
    </location>
</feature>
<feature type="compositionally biased region" description="Basic and acidic residues" evidence="1">
    <location>
        <begin position="265"/>
        <end position="275"/>
    </location>
</feature>
<evidence type="ECO:0000313" key="3">
    <source>
        <dbReference type="Proteomes" id="UP000800038"/>
    </source>
</evidence>
<feature type="region of interest" description="Disordered" evidence="1">
    <location>
        <begin position="131"/>
        <end position="477"/>
    </location>
</feature>